<feature type="binding site" evidence="9">
    <location>
        <position position="241"/>
    </location>
    <ligand>
        <name>K(+)</name>
        <dbReference type="ChEBI" id="CHEBI:29103"/>
    </ligand>
</feature>
<dbReference type="UniPathway" id="UPA00916">
    <property type="reaction ID" value="UER00889"/>
</dbReference>
<dbReference type="GO" id="GO:0019303">
    <property type="term" value="P:D-ribose catabolic process"/>
    <property type="evidence" value="ECO:0007669"/>
    <property type="project" value="UniProtKB-UniRule"/>
</dbReference>
<evidence type="ECO:0000256" key="8">
    <source>
        <dbReference type="ARBA" id="ARBA00023277"/>
    </source>
</evidence>
<name>A0A1A5JVK2_RHILI</name>
<dbReference type="GO" id="GO:0005524">
    <property type="term" value="F:ATP binding"/>
    <property type="evidence" value="ECO:0007669"/>
    <property type="project" value="UniProtKB-UniRule"/>
</dbReference>
<comment type="caution">
    <text evidence="11">The sequence shown here is derived from an EMBL/GenBank/DDBJ whole genome shotgun (WGS) entry which is preliminary data.</text>
</comment>
<dbReference type="Gene3D" id="3.40.1190.20">
    <property type="match status" value="1"/>
</dbReference>
<evidence type="ECO:0000256" key="1">
    <source>
        <dbReference type="ARBA" id="ARBA00022679"/>
    </source>
</evidence>
<dbReference type="EMBL" id="LZTJ01000001">
    <property type="protein sequence ID" value="OBP83669.1"/>
    <property type="molecule type" value="Genomic_DNA"/>
</dbReference>
<comment type="subunit">
    <text evidence="9">Homodimer.</text>
</comment>
<evidence type="ECO:0000313" key="11">
    <source>
        <dbReference type="EMBL" id="OBP83669.1"/>
    </source>
</evidence>
<feature type="binding site" evidence="9">
    <location>
        <position position="286"/>
    </location>
    <ligand>
        <name>K(+)</name>
        <dbReference type="ChEBI" id="CHEBI:29103"/>
    </ligand>
</feature>
<comment type="activity regulation">
    <text evidence="9">Activated by a monovalent cation that binds near, but not in, the active site. The most likely occupant of the site in vivo is potassium. Ion binding induces a conformational change that may alter substrate affinity.</text>
</comment>
<evidence type="ECO:0000256" key="3">
    <source>
        <dbReference type="ARBA" id="ARBA00022741"/>
    </source>
</evidence>
<evidence type="ECO:0000256" key="9">
    <source>
        <dbReference type="HAMAP-Rule" id="MF_01987"/>
    </source>
</evidence>
<comment type="subcellular location">
    <subcellularLocation>
        <location evidence="9">Cytoplasm</location>
    </subcellularLocation>
</comment>
<dbReference type="GO" id="GO:0046872">
    <property type="term" value="F:metal ion binding"/>
    <property type="evidence" value="ECO:0007669"/>
    <property type="project" value="UniProtKB-KW"/>
</dbReference>
<keyword evidence="3 9" id="KW-0547">Nucleotide-binding</keyword>
<dbReference type="GO" id="GO:0004747">
    <property type="term" value="F:ribokinase activity"/>
    <property type="evidence" value="ECO:0007669"/>
    <property type="project" value="UniProtKB-UniRule"/>
</dbReference>
<dbReference type="EC" id="2.7.1.15" evidence="9"/>
<dbReference type="SUPFAM" id="SSF53613">
    <property type="entry name" value="Ribokinase-like"/>
    <property type="match status" value="1"/>
</dbReference>
<dbReference type="RefSeq" id="WP_032931665.1">
    <property type="nucleotide sequence ID" value="NZ_LZTH01000001.1"/>
</dbReference>
<feature type="binding site" evidence="9">
    <location>
        <position position="247"/>
    </location>
    <ligand>
        <name>substrate</name>
    </ligand>
</feature>
<feature type="active site" description="Proton acceptor" evidence="9">
    <location>
        <position position="247"/>
    </location>
</feature>
<accession>A0A1A5JVK2</accession>
<dbReference type="InterPro" id="IPR011611">
    <property type="entry name" value="PfkB_dom"/>
</dbReference>
<evidence type="ECO:0000313" key="12">
    <source>
        <dbReference type="Proteomes" id="UP000093748"/>
    </source>
</evidence>
<comment type="similarity">
    <text evidence="9">Belongs to the carbohydrate kinase PfkB family. Ribokinase subfamily.</text>
</comment>
<feature type="binding site" evidence="9">
    <location>
        <position position="179"/>
    </location>
    <ligand>
        <name>ATP</name>
        <dbReference type="ChEBI" id="CHEBI:30616"/>
    </ligand>
</feature>
<comment type="cofactor">
    <cofactor evidence="9">
        <name>Mg(2+)</name>
        <dbReference type="ChEBI" id="CHEBI:18420"/>
    </cofactor>
    <text evidence="9">Requires a divalent cation, most likely magnesium in vivo, as an electrophilic catalyst to aid phosphoryl group transfer. It is the chelate of the metal and the nucleotide that is the actual substrate.</text>
</comment>
<dbReference type="AlphaFoldDB" id="A0A1A5JVK2"/>
<feature type="binding site" evidence="9">
    <location>
        <position position="277"/>
    </location>
    <ligand>
        <name>K(+)</name>
        <dbReference type="ChEBI" id="CHEBI:29103"/>
    </ligand>
</feature>
<feature type="binding site" evidence="9">
    <location>
        <begin position="9"/>
        <end position="11"/>
    </location>
    <ligand>
        <name>substrate</name>
    </ligand>
</feature>
<evidence type="ECO:0000256" key="4">
    <source>
        <dbReference type="ARBA" id="ARBA00022777"/>
    </source>
</evidence>
<keyword evidence="2 9" id="KW-0479">Metal-binding</keyword>
<evidence type="ECO:0000256" key="5">
    <source>
        <dbReference type="ARBA" id="ARBA00022840"/>
    </source>
</evidence>
<keyword evidence="1 9" id="KW-0808">Transferase</keyword>
<evidence type="ECO:0000256" key="2">
    <source>
        <dbReference type="ARBA" id="ARBA00022723"/>
    </source>
</evidence>
<dbReference type="CDD" id="cd01174">
    <property type="entry name" value="ribokinase"/>
    <property type="match status" value="1"/>
</dbReference>
<gene>
    <name evidence="9" type="primary">rbsK</name>
    <name evidence="11" type="ORF">BAE39_09530</name>
</gene>
<dbReference type="PANTHER" id="PTHR10584:SF166">
    <property type="entry name" value="RIBOKINASE"/>
    <property type="match status" value="1"/>
</dbReference>
<dbReference type="HAMAP" id="MF_01987">
    <property type="entry name" value="Ribokinase"/>
    <property type="match status" value="1"/>
</dbReference>
<feature type="binding site" evidence="9">
    <location>
        <position position="282"/>
    </location>
    <ligand>
        <name>K(+)</name>
        <dbReference type="ChEBI" id="CHEBI:29103"/>
    </ligand>
</feature>
<keyword evidence="8 9" id="KW-0119">Carbohydrate metabolism</keyword>
<protein>
    <recommendedName>
        <fullName evidence="9">Ribokinase</fullName>
        <shortName evidence="9">RK</shortName>
        <ecNumber evidence="9">2.7.1.15</ecNumber>
    </recommendedName>
</protein>
<feature type="binding site" evidence="9">
    <location>
        <position position="280"/>
    </location>
    <ligand>
        <name>K(+)</name>
        <dbReference type="ChEBI" id="CHEBI:29103"/>
    </ligand>
</feature>
<dbReference type="Proteomes" id="UP000093748">
    <property type="component" value="Unassembled WGS sequence"/>
</dbReference>
<evidence type="ECO:0000256" key="7">
    <source>
        <dbReference type="ARBA" id="ARBA00022958"/>
    </source>
</evidence>
<sequence>MIVVVGSINLDLIAKVDRLPSPGETVRGSGFSTAPGGKGANQALAAARAGVPVRMVGAVGKDSFAGEALALLREAKVDLSGVAETFASTGTALIMVGDDGENIIAVVSGANASVVTGDLSKAFLKKGDVVLLQHEIPLATVDAALDQARAAGAITVLNTAPFQGDATAFLGKADYVVANETEFDLYGEALALNGRDRAARMRDFAAKTGRTIVVTLGGDGVMAATPSDFLTVAAMKITPVDTVGAGDTFCGYFAAGLSSGLALDQALARAGAAGSLACLKPGAQPSIPLAKDVDQALQEVSRNDAP</sequence>
<dbReference type="PRINTS" id="PR00990">
    <property type="entry name" value="RIBOKINASE"/>
</dbReference>
<keyword evidence="6 9" id="KW-0460">Magnesium</keyword>
<feature type="domain" description="Carbohydrate kinase PfkB" evidence="10">
    <location>
        <begin position="2"/>
        <end position="288"/>
    </location>
</feature>
<dbReference type="InterPro" id="IPR011877">
    <property type="entry name" value="Ribokinase"/>
</dbReference>
<comment type="pathway">
    <text evidence="9">Carbohydrate metabolism; D-ribose degradation; D-ribose 5-phosphate from beta-D-ribopyranose: step 2/2.</text>
</comment>
<comment type="catalytic activity">
    <reaction evidence="9">
        <text>D-ribose + ATP = D-ribose 5-phosphate + ADP + H(+)</text>
        <dbReference type="Rhea" id="RHEA:13697"/>
        <dbReference type="ChEBI" id="CHEBI:15378"/>
        <dbReference type="ChEBI" id="CHEBI:30616"/>
        <dbReference type="ChEBI" id="CHEBI:47013"/>
        <dbReference type="ChEBI" id="CHEBI:78346"/>
        <dbReference type="ChEBI" id="CHEBI:456216"/>
        <dbReference type="EC" id="2.7.1.15"/>
    </reaction>
</comment>
<dbReference type="PANTHER" id="PTHR10584">
    <property type="entry name" value="SUGAR KINASE"/>
    <property type="match status" value="1"/>
</dbReference>
<comment type="function">
    <text evidence="9">Catalyzes the phosphorylation of ribose at O-5 in a reaction requiring ATP and magnesium. The resulting D-ribose-5-phosphate can then be used either for sythesis of nucleotides, histidine, and tryptophan, or as a component of the pentose phosphate pathway.</text>
</comment>
<dbReference type="OrthoDB" id="9775849at2"/>
<dbReference type="InterPro" id="IPR002139">
    <property type="entry name" value="Ribo/fructo_kinase"/>
</dbReference>
<evidence type="ECO:0000256" key="6">
    <source>
        <dbReference type="ARBA" id="ARBA00022842"/>
    </source>
</evidence>
<dbReference type="GO" id="GO:0005829">
    <property type="term" value="C:cytosol"/>
    <property type="evidence" value="ECO:0007669"/>
    <property type="project" value="TreeGrafter"/>
</dbReference>
<reference evidence="12" key="1">
    <citation type="submission" date="2016-06" db="EMBL/GenBank/DDBJ databases">
        <title>NZP2037 Pacbio-Illumina hybrid assembly.</title>
        <authorList>
            <person name="Ramsay J.P."/>
        </authorList>
    </citation>
    <scope>NUCLEOTIDE SEQUENCE [LARGE SCALE GENOMIC DNA]</scope>
    <source>
        <strain evidence="12">R7ANS::ICEMlSym2042</strain>
    </source>
</reference>
<dbReference type="InterPro" id="IPR029056">
    <property type="entry name" value="Ribokinase-like"/>
</dbReference>
<comment type="caution">
    <text evidence="9">Lacks conserved residue(s) required for the propagation of feature annotation.</text>
</comment>
<feature type="binding site" evidence="9">
    <location>
        <position position="243"/>
    </location>
    <ligand>
        <name>K(+)</name>
        <dbReference type="ChEBI" id="CHEBI:29103"/>
    </ligand>
</feature>
<feature type="binding site" evidence="9">
    <location>
        <position position="135"/>
    </location>
    <ligand>
        <name>substrate</name>
    </ligand>
</feature>
<feature type="binding site" evidence="9">
    <location>
        <begin position="246"/>
        <end position="247"/>
    </location>
    <ligand>
        <name>ATP</name>
        <dbReference type="ChEBI" id="CHEBI:30616"/>
    </ligand>
</feature>
<dbReference type="Pfam" id="PF00294">
    <property type="entry name" value="PfkB"/>
    <property type="match status" value="1"/>
</dbReference>
<evidence type="ECO:0000259" key="10">
    <source>
        <dbReference type="Pfam" id="PF00294"/>
    </source>
</evidence>
<feature type="binding site" evidence="9">
    <location>
        <begin position="215"/>
        <end position="220"/>
    </location>
    <ligand>
        <name>ATP</name>
        <dbReference type="ChEBI" id="CHEBI:30616"/>
    </ligand>
</feature>
<keyword evidence="5 9" id="KW-0067">ATP-binding</keyword>
<keyword evidence="9" id="KW-0963">Cytoplasm</keyword>
<keyword evidence="4 9" id="KW-0418">Kinase</keyword>
<keyword evidence="7 9" id="KW-0630">Potassium</keyword>
<organism evidence="11 12">
    <name type="scientific">Rhizobium loti</name>
    <name type="common">Mesorhizobium loti</name>
    <dbReference type="NCBI Taxonomy" id="381"/>
    <lineage>
        <taxon>Bacteria</taxon>
        <taxon>Pseudomonadati</taxon>
        <taxon>Pseudomonadota</taxon>
        <taxon>Alphaproteobacteria</taxon>
        <taxon>Hyphomicrobiales</taxon>
        <taxon>Phyllobacteriaceae</taxon>
        <taxon>Mesorhizobium</taxon>
    </lineage>
</organism>
<dbReference type="GeneID" id="66682096"/>
<feature type="binding site" evidence="9">
    <location>
        <begin position="37"/>
        <end position="41"/>
    </location>
    <ligand>
        <name>substrate</name>
    </ligand>
</feature>
<proteinExistence type="inferred from homology"/>